<evidence type="ECO:0000313" key="1">
    <source>
        <dbReference type="EMBL" id="XPM65306.1"/>
    </source>
</evidence>
<evidence type="ECO:0000313" key="2">
    <source>
        <dbReference type="Proteomes" id="UP000095472"/>
    </source>
</evidence>
<protein>
    <submittedName>
        <fullName evidence="1">PAS domain-containing protein</fullName>
    </submittedName>
</protein>
<dbReference type="EMBL" id="CP182909">
    <property type="protein sequence ID" value="XPM65306.1"/>
    <property type="molecule type" value="Genomic_DNA"/>
</dbReference>
<proteinExistence type="predicted"/>
<organism evidence="1 2">
    <name type="scientific">Desertifilum tharense IPPAS B-1220</name>
    <dbReference type="NCBI Taxonomy" id="1781255"/>
    <lineage>
        <taxon>Bacteria</taxon>
        <taxon>Bacillati</taxon>
        <taxon>Cyanobacteriota</taxon>
        <taxon>Cyanophyceae</taxon>
        <taxon>Desertifilales</taxon>
        <taxon>Desertifilaceae</taxon>
        <taxon>Desertifilum</taxon>
    </lineage>
</organism>
<sequence>MVRDSLGEFTYLSPVCQEVFELDPQAVLDNASLMWQVVHPEDISGFRESILQVVQSYWETGTTLRSATAMALGMANYYPFWSVEMDTRHCPCGGTAGWDFVVGWFAFRY</sequence>
<gene>
    <name evidence="1" type="ORF">BH720_006065</name>
</gene>
<reference evidence="1 2" key="1">
    <citation type="journal article" date="2016" name="Genome Announc.">
        <title>Draft Genome Sequence of the Thermotolerant Cyanobacterium Desertifilum sp. IPPAS B-1220.</title>
        <authorList>
            <person name="Mironov K.S."/>
            <person name="Sinetova M.A."/>
            <person name="Bolatkhan K."/>
            <person name="Zayadan B.K."/>
            <person name="Ustinova V.V."/>
            <person name="Kupriyanova E.V."/>
            <person name="Skrypnik A.N."/>
            <person name="Gogoleva N.E."/>
            <person name="Gogolev Y.V."/>
            <person name="Los D.A."/>
        </authorList>
    </citation>
    <scope>NUCLEOTIDE SEQUENCE [LARGE SCALE GENOMIC DNA]</scope>
    <source>
        <strain evidence="1 2">IPPAS B-1220</strain>
    </source>
</reference>
<keyword evidence="2" id="KW-1185">Reference proteome</keyword>
<accession>A0ACD5GY78</accession>
<name>A0ACD5GY78_9CYAN</name>
<dbReference type="Proteomes" id="UP000095472">
    <property type="component" value="Chromosome"/>
</dbReference>